<evidence type="ECO:0000256" key="1">
    <source>
        <dbReference type="ARBA" id="ARBA00008136"/>
    </source>
</evidence>
<reference evidence="9" key="1">
    <citation type="submission" date="2020-12" db="EMBL/GenBank/DDBJ databases">
        <title>The genome sequence of Inhella sp. 4Y17.</title>
        <authorList>
            <person name="Liu Y."/>
        </authorList>
    </citation>
    <scope>NUCLEOTIDE SEQUENCE</scope>
    <source>
        <strain evidence="9">4Y10</strain>
    </source>
</reference>
<evidence type="ECO:0000256" key="2">
    <source>
        <dbReference type="ARBA" id="ARBA00022670"/>
    </source>
</evidence>
<dbReference type="SUPFAM" id="SSF143081">
    <property type="entry name" value="BB1717-like"/>
    <property type="match status" value="1"/>
</dbReference>
<evidence type="ECO:0000256" key="5">
    <source>
        <dbReference type="ARBA" id="ARBA00023124"/>
    </source>
</evidence>
<evidence type="ECO:0000313" key="9">
    <source>
        <dbReference type="EMBL" id="MBH9553134.1"/>
    </source>
</evidence>
<keyword evidence="5" id="KW-0190">Covalent protein-DNA linkage</keyword>
<sequence length="217" mass="24927">MCNRYVPPHVAEIERLWHIGRHNQPKWWLPELFPRGQGPFIRRARAETDYSTELVVGQWGLIPWFAKTATLPYSTNNARSEELANKASFKAPWARGQRCIIPVQAFWEPCWETGRNVWWRFKRADGDPFGLAGLWATWVDKATGEVHESYTMLTINADGHSLMGRMHKPDPKLPPDAQDKRMVCVLEPADWNAWLAAPVQEAGQLLRCAPAEVFDRP</sequence>
<accession>A0A931IVW9</accession>
<comment type="caution">
    <text evidence="9">The sequence shown here is derived from an EMBL/GenBank/DDBJ whole genome shotgun (WGS) entry which is preliminary data.</text>
</comment>
<dbReference type="EMBL" id="JAEDAL010000004">
    <property type="protein sequence ID" value="MBH9553134.1"/>
    <property type="molecule type" value="Genomic_DNA"/>
</dbReference>
<proteinExistence type="inferred from homology"/>
<dbReference type="InterPro" id="IPR003738">
    <property type="entry name" value="SRAP"/>
</dbReference>
<dbReference type="AlphaFoldDB" id="A0A931IVW9"/>
<keyword evidence="2 8" id="KW-0645">Protease</keyword>
<evidence type="ECO:0000313" key="10">
    <source>
        <dbReference type="Proteomes" id="UP000620139"/>
    </source>
</evidence>
<dbReference type="InterPro" id="IPR036590">
    <property type="entry name" value="SRAP-like"/>
</dbReference>
<dbReference type="RefSeq" id="WP_198100758.1">
    <property type="nucleotide sequence ID" value="NZ_JAEDAL010000004.1"/>
</dbReference>
<dbReference type="Proteomes" id="UP000620139">
    <property type="component" value="Unassembled WGS sequence"/>
</dbReference>
<dbReference type="GO" id="GO:0008233">
    <property type="term" value="F:peptidase activity"/>
    <property type="evidence" value="ECO:0007669"/>
    <property type="project" value="UniProtKB-KW"/>
</dbReference>
<gene>
    <name evidence="9" type="ORF">I7X43_09775</name>
</gene>
<dbReference type="GO" id="GO:0003697">
    <property type="term" value="F:single-stranded DNA binding"/>
    <property type="evidence" value="ECO:0007669"/>
    <property type="project" value="InterPro"/>
</dbReference>
<dbReference type="PANTHER" id="PTHR13604">
    <property type="entry name" value="DC12-RELATED"/>
    <property type="match status" value="1"/>
</dbReference>
<evidence type="ECO:0000256" key="7">
    <source>
        <dbReference type="ARBA" id="ARBA00023239"/>
    </source>
</evidence>
<dbReference type="Gene3D" id="3.90.1680.10">
    <property type="entry name" value="SOS response associated peptidase-like"/>
    <property type="match status" value="1"/>
</dbReference>
<keyword evidence="4 8" id="KW-0378">Hydrolase</keyword>
<dbReference type="Pfam" id="PF02586">
    <property type="entry name" value="SRAP"/>
    <property type="match status" value="1"/>
</dbReference>
<evidence type="ECO:0000256" key="3">
    <source>
        <dbReference type="ARBA" id="ARBA00022763"/>
    </source>
</evidence>
<keyword evidence="10" id="KW-1185">Reference proteome</keyword>
<keyword evidence="6" id="KW-0238">DNA-binding</keyword>
<keyword evidence="7" id="KW-0456">Lyase</keyword>
<dbReference type="GO" id="GO:0106300">
    <property type="term" value="P:protein-DNA covalent cross-linking repair"/>
    <property type="evidence" value="ECO:0007669"/>
    <property type="project" value="InterPro"/>
</dbReference>
<evidence type="ECO:0000256" key="8">
    <source>
        <dbReference type="RuleBase" id="RU364100"/>
    </source>
</evidence>
<keyword evidence="3" id="KW-0227">DNA damage</keyword>
<dbReference type="EC" id="3.4.-.-" evidence="8"/>
<dbReference type="GO" id="GO:0016829">
    <property type="term" value="F:lyase activity"/>
    <property type="evidence" value="ECO:0007669"/>
    <property type="project" value="UniProtKB-KW"/>
</dbReference>
<evidence type="ECO:0000256" key="4">
    <source>
        <dbReference type="ARBA" id="ARBA00022801"/>
    </source>
</evidence>
<organism evidence="9 10">
    <name type="scientific">Inhella gelatinilytica</name>
    <dbReference type="NCBI Taxonomy" id="2795030"/>
    <lineage>
        <taxon>Bacteria</taxon>
        <taxon>Pseudomonadati</taxon>
        <taxon>Pseudomonadota</taxon>
        <taxon>Betaproteobacteria</taxon>
        <taxon>Burkholderiales</taxon>
        <taxon>Sphaerotilaceae</taxon>
        <taxon>Inhella</taxon>
    </lineage>
</organism>
<comment type="similarity">
    <text evidence="1 8">Belongs to the SOS response-associated peptidase family.</text>
</comment>
<evidence type="ECO:0000256" key="6">
    <source>
        <dbReference type="ARBA" id="ARBA00023125"/>
    </source>
</evidence>
<dbReference type="PANTHER" id="PTHR13604:SF0">
    <property type="entry name" value="ABASIC SITE PROCESSING PROTEIN HMCES"/>
    <property type="match status" value="1"/>
</dbReference>
<name>A0A931IVW9_9BURK</name>
<protein>
    <recommendedName>
        <fullName evidence="8">Abasic site processing protein</fullName>
        <ecNumber evidence="8">3.4.-.-</ecNumber>
    </recommendedName>
</protein>
<dbReference type="GO" id="GO:0006508">
    <property type="term" value="P:proteolysis"/>
    <property type="evidence" value="ECO:0007669"/>
    <property type="project" value="UniProtKB-KW"/>
</dbReference>